<accession>A0A9P8MNB8</accession>
<comment type="caution">
    <text evidence="2">The sequence shown here is derived from an EMBL/GenBank/DDBJ whole genome shotgun (WGS) entry which is preliminary data.</text>
</comment>
<dbReference type="Pfam" id="PF07727">
    <property type="entry name" value="RVT_2"/>
    <property type="match status" value="1"/>
</dbReference>
<dbReference type="InterPro" id="IPR013103">
    <property type="entry name" value="RVT_2"/>
</dbReference>
<evidence type="ECO:0000313" key="3">
    <source>
        <dbReference type="Proteomes" id="UP000824596"/>
    </source>
</evidence>
<sequence>MTVDPTIFRHTESEVIIGVHVDDFMITGGNEDAIERMKDLGEAENILGIRIQRHKGKLMIDQSQFAKEIVAEFLYDDSMKHATPMEPGAIRKLAEEPGPLNHDEWLKYVELLGKLIWLCNTRFDIIFAVNRMASFTVEACWNHWKALLRILGYVGRTIHHGITYGGNNEHAQGVEGSDIDYYSIDHNIEGHVRAPNSANGLH</sequence>
<evidence type="ECO:0000313" key="2">
    <source>
        <dbReference type="EMBL" id="KAH0958442.1"/>
    </source>
</evidence>
<keyword evidence="2" id="KW-0808">Transferase</keyword>
<dbReference type="Proteomes" id="UP000824596">
    <property type="component" value="Unassembled WGS sequence"/>
</dbReference>
<protein>
    <submittedName>
        <fullName evidence="2">Reverse transcriptase (RNA-dependent DNA polymerase) domain-containing protein</fullName>
    </submittedName>
</protein>
<evidence type="ECO:0000259" key="1">
    <source>
        <dbReference type="Pfam" id="PF07727"/>
    </source>
</evidence>
<dbReference type="OrthoDB" id="5080239at2759"/>
<feature type="domain" description="Reverse transcriptase Ty1/copia-type" evidence="1">
    <location>
        <begin position="11"/>
        <end position="86"/>
    </location>
</feature>
<reference evidence="2" key="1">
    <citation type="submission" date="2021-09" db="EMBL/GenBank/DDBJ databases">
        <title>A high-quality genome of the endoparasitic fungus Hirsutella rhossiliensis with a comparison of Hirsutella genomes reveals transposable elements contributing to genome size variation.</title>
        <authorList>
            <person name="Lin R."/>
            <person name="Jiao Y."/>
            <person name="Sun X."/>
            <person name="Ling J."/>
            <person name="Xie B."/>
            <person name="Cheng X."/>
        </authorList>
    </citation>
    <scope>NUCLEOTIDE SEQUENCE</scope>
    <source>
        <strain evidence="2">HR02</strain>
    </source>
</reference>
<keyword evidence="2" id="KW-0548">Nucleotidyltransferase</keyword>
<proteinExistence type="predicted"/>
<dbReference type="GO" id="GO:0003964">
    <property type="term" value="F:RNA-directed DNA polymerase activity"/>
    <property type="evidence" value="ECO:0007669"/>
    <property type="project" value="UniProtKB-KW"/>
</dbReference>
<dbReference type="GeneID" id="68359258"/>
<dbReference type="PANTHER" id="PTHR11439:SF483">
    <property type="entry name" value="PEPTIDE SYNTHASE GLIP-LIKE, PUTATIVE (AFU_ORTHOLOGUE AFUA_3G12920)-RELATED"/>
    <property type="match status" value="1"/>
</dbReference>
<keyword evidence="2" id="KW-0695">RNA-directed DNA polymerase</keyword>
<dbReference type="PANTHER" id="PTHR11439">
    <property type="entry name" value="GAG-POL-RELATED RETROTRANSPOSON"/>
    <property type="match status" value="1"/>
</dbReference>
<gene>
    <name evidence="2" type="ORF">HRG_10129</name>
</gene>
<organism evidence="2 3">
    <name type="scientific">Hirsutella rhossiliensis</name>
    <dbReference type="NCBI Taxonomy" id="111463"/>
    <lineage>
        <taxon>Eukaryota</taxon>
        <taxon>Fungi</taxon>
        <taxon>Dikarya</taxon>
        <taxon>Ascomycota</taxon>
        <taxon>Pezizomycotina</taxon>
        <taxon>Sordariomycetes</taxon>
        <taxon>Hypocreomycetidae</taxon>
        <taxon>Hypocreales</taxon>
        <taxon>Ophiocordycipitaceae</taxon>
        <taxon>Hirsutella</taxon>
    </lineage>
</organism>
<dbReference type="AlphaFoldDB" id="A0A9P8MNB8"/>
<name>A0A9P8MNB8_9HYPO</name>
<dbReference type="RefSeq" id="XP_044715955.1">
    <property type="nucleotide sequence ID" value="XM_044868600.1"/>
</dbReference>
<dbReference type="EMBL" id="JAIZPD010000015">
    <property type="protein sequence ID" value="KAH0958442.1"/>
    <property type="molecule type" value="Genomic_DNA"/>
</dbReference>
<keyword evidence="3" id="KW-1185">Reference proteome</keyword>